<accession>A0A168QGK2</accession>
<dbReference type="RefSeq" id="WP_042863534.1">
    <property type="nucleotide sequence ID" value="NZ_KX015668.1"/>
</dbReference>
<sequence length="73" mass="8096">MYKHLNISITLCGEEASSECEISLDDVIRSQDVAGRVATLISEGYREGTFDFHIEDNPMPVAWNCTTSETKLG</sequence>
<gene>
    <name evidence="1" type="ORF">pCY-CTX_038</name>
</gene>
<keyword evidence="1" id="KW-0614">Plasmid</keyword>
<proteinExistence type="predicted"/>
<organism evidence="1">
    <name type="scientific">Enterobacter cloacae</name>
    <dbReference type="NCBI Taxonomy" id="550"/>
    <lineage>
        <taxon>Bacteria</taxon>
        <taxon>Pseudomonadati</taxon>
        <taxon>Pseudomonadota</taxon>
        <taxon>Gammaproteobacteria</taxon>
        <taxon>Enterobacterales</taxon>
        <taxon>Enterobacteriaceae</taxon>
        <taxon>Enterobacter</taxon>
        <taxon>Enterobacter cloacae complex</taxon>
    </lineage>
</organism>
<protein>
    <submittedName>
        <fullName evidence="1">Uncharacterized protein</fullName>
    </submittedName>
</protein>
<dbReference type="EMBL" id="KX015668">
    <property type="protein sequence ID" value="ANC59822.1"/>
    <property type="molecule type" value="Genomic_DNA"/>
</dbReference>
<name>A0A168QGK2_ENTCL</name>
<evidence type="ECO:0000313" key="1">
    <source>
        <dbReference type="EMBL" id="ANC59822.1"/>
    </source>
</evidence>
<dbReference type="AlphaFoldDB" id="A0A168QGK2"/>
<reference evidence="1" key="1">
    <citation type="submission" date="2016-04" db="EMBL/GenBank/DDBJ databases">
        <title>Emergence of a novel ESBL-carrying plasmid from China.</title>
        <authorList>
            <person name="Chen D.-Q."/>
        </authorList>
    </citation>
    <scope>NUCLEOTIDE SEQUENCE</scope>
    <source>
        <strain evidence="1">CY01</strain>
        <plasmid evidence="1">pCY-CTX</plasmid>
    </source>
</reference>
<geneLocation type="plasmid" evidence="1">
    <name>pCY-CTX</name>
</geneLocation>